<organism evidence="10 11">
    <name type="scientific">Phialocephala subalpina</name>
    <dbReference type="NCBI Taxonomy" id="576137"/>
    <lineage>
        <taxon>Eukaryota</taxon>
        <taxon>Fungi</taxon>
        <taxon>Dikarya</taxon>
        <taxon>Ascomycota</taxon>
        <taxon>Pezizomycotina</taxon>
        <taxon>Leotiomycetes</taxon>
        <taxon>Helotiales</taxon>
        <taxon>Mollisiaceae</taxon>
        <taxon>Phialocephala</taxon>
        <taxon>Phialocephala fortinii species complex</taxon>
    </lineage>
</organism>
<evidence type="ECO:0000256" key="6">
    <source>
        <dbReference type="PROSITE-ProRule" id="PRU00042"/>
    </source>
</evidence>
<proteinExistence type="predicted"/>
<dbReference type="OrthoDB" id="654211at2759"/>
<dbReference type="Pfam" id="PF00096">
    <property type="entry name" value="zf-C2H2"/>
    <property type="match status" value="2"/>
</dbReference>
<evidence type="ECO:0000256" key="5">
    <source>
        <dbReference type="ARBA" id="ARBA00023242"/>
    </source>
</evidence>
<dbReference type="InterPro" id="IPR036236">
    <property type="entry name" value="Znf_C2H2_sf"/>
</dbReference>
<feature type="domain" description="Zn(2)-C6 fungal-type" evidence="8">
    <location>
        <begin position="109"/>
        <end position="138"/>
    </location>
</feature>
<sequence>MTLNGRDNTTPSSHSASRYTQPAVHGTETLSLITTEMEYRQWDCKHAGCGKSFARKEHLARHEKSHNPANLLQCPVCKRHFNRNDSLQRHVVKHGAEYKQNPSGRSKRACIVCRAGKTKCDGGEPCAKCAKRGIDCQYGQEDGSQRDESPSWGGTTEVLAPPTSSREVDAPQPSEEPRSARAAAKTPGLVDWTLIQIRPDPQPQPIPAAEVGIRRDESEKYLEVYFDQFHHRWPILHRPSHDEEVNETDLCKLSMRMMGAWLLGNDESVQFAEQTHIVLVDHIMSQLCQVTSHDRFQQSLPIWICNAALLNIIFVLYYGHDREMSRAIILWNILMAALRETGFFHPGTAWPDEKQGYFLPMRLVKLEQRHRLAYNMFKLDSYMSLLRNKPMTIFPEELHFSLPCTFSLWNADGLHIWEERQIQEPTYRDTKSMASLIAGSALDTTQEEPMLIEDIHLCLCAMQSDIWRHYHNPAPRASCEFDNVLRRDTLRRQLDGLNSRLDQILAQNLSLSDLGFGQEVYLPYRYYYGYEDHTQPGRQETVTTRVKSILFDTVMLYFLLSLHLAVDIRKIAQITKDRRPDTIEELSEVHRVARVQRHTSMKDWAATPAARFALCQSVDVLVAYQNFKRGSGTSANVRTLDPICHAALSVGALVVWTFCKYYDYGCDVCTLEPMPVAEMTAWTMSGSQFSKEKESWIEMGERGTSFRPQLQGIQICQCNTEFLMNLFQVCLPNGWALADSIAPGIFKPAT</sequence>
<dbReference type="PROSITE" id="PS50048">
    <property type="entry name" value="ZN2_CY6_FUNGAL_2"/>
    <property type="match status" value="1"/>
</dbReference>
<dbReference type="GO" id="GO:0006351">
    <property type="term" value="P:DNA-templated transcription"/>
    <property type="evidence" value="ECO:0007669"/>
    <property type="project" value="InterPro"/>
</dbReference>
<feature type="region of interest" description="Disordered" evidence="7">
    <location>
        <begin position="139"/>
        <end position="185"/>
    </location>
</feature>
<gene>
    <name evidence="10" type="ORF">PAC_06414</name>
</gene>
<dbReference type="PROSITE" id="PS00463">
    <property type="entry name" value="ZN2_CY6_FUNGAL_1"/>
    <property type="match status" value="1"/>
</dbReference>
<dbReference type="InterPro" id="IPR013087">
    <property type="entry name" value="Znf_C2H2_type"/>
</dbReference>
<dbReference type="PROSITE" id="PS00028">
    <property type="entry name" value="ZINC_FINGER_C2H2_1"/>
    <property type="match status" value="2"/>
</dbReference>
<dbReference type="GO" id="GO:0008270">
    <property type="term" value="F:zinc ion binding"/>
    <property type="evidence" value="ECO:0007669"/>
    <property type="project" value="UniProtKB-KW"/>
</dbReference>
<dbReference type="EMBL" id="FJOG01000008">
    <property type="protein sequence ID" value="CZR56525.1"/>
    <property type="molecule type" value="Genomic_DNA"/>
</dbReference>
<evidence type="ECO:0000259" key="8">
    <source>
        <dbReference type="PROSITE" id="PS50048"/>
    </source>
</evidence>
<feature type="region of interest" description="Disordered" evidence="7">
    <location>
        <begin position="1"/>
        <end position="23"/>
    </location>
</feature>
<dbReference type="InterPro" id="IPR036864">
    <property type="entry name" value="Zn2-C6_fun-type_DNA-bd_sf"/>
</dbReference>
<keyword evidence="6" id="KW-0863">Zinc-finger</keyword>
<evidence type="ECO:0000259" key="9">
    <source>
        <dbReference type="PROSITE" id="PS50157"/>
    </source>
</evidence>
<feature type="domain" description="C2H2-type" evidence="9">
    <location>
        <begin position="72"/>
        <end position="99"/>
    </location>
</feature>
<keyword evidence="5" id="KW-0539">Nucleus</keyword>
<dbReference type="STRING" id="576137.A0A1L7WUR6"/>
<dbReference type="InterPro" id="IPR001138">
    <property type="entry name" value="Zn2Cys6_DnaBD"/>
</dbReference>
<dbReference type="Pfam" id="PF00172">
    <property type="entry name" value="Zn_clus"/>
    <property type="match status" value="1"/>
</dbReference>
<feature type="domain" description="C2H2-type" evidence="9">
    <location>
        <begin position="42"/>
        <end position="71"/>
    </location>
</feature>
<dbReference type="PROSITE" id="PS50157">
    <property type="entry name" value="ZINC_FINGER_C2H2_2"/>
    <property type="match status" value="2"/>
</dbReference>
<evidence type="ECO:0000313" key="10">
    <source>
        <dbReference type="EMBL" id="CZR56525.1"/>
    </source>
</evidence>
<dbReference type="SUPFAM" id="SSF57667">
    <property type="entry name" value="beta-beta-alpha zinc fingers"/>
    <property type="match status" value="1"/>
</dbReference>
<keyword evidence="11" id="KW-1185">Reference proteome</keyword>
<dbReference type="SMART" id="SM00355">
    <property type="entry name" value="ZnF_C2H2"/>
    <property type="match status" value="2"/>
</dbReference>
<protein>
    <submittedName>
        <fullName evidence="10">Uncharacterized protein</fullName>
    </submittedName>
</protein>
<dbReference type="Pfam" id="PF04082">
    <property type="entry name" value="Fungal_trans"/>
    <property type="match status" value="1"/>
</dbReference>
<keyword evidence="1" id="KW-0479">Metal-binding</keyword>
<evidence type="ECO:0000256" key="7">
    <source>
        <dbReference type="SAM" id="MobiDB-lite"/>
    </source>
</evidence>
<dbReference type="GO" id="GO:0003677">
    <property type="term" value="F:DNA binding"/>
    <property type="evidence" value="ECO:0007669"/>
    <property type="project" value="InterPro"/>
</dbReference>
<evidence type="ECO:0000256" key="2">
    <source>
        <dbReference type="ARBA" id="ARBA00022833"/>
    </source>
</evidence>
<dbReference type="CDD" id="cd00067">
    <property type="entry name" value="GAL4"/>
    <property type="match status" value="1"/>
</dbReference>
<evidence type="ECO:0000313" key="11">
    <source>
        <dbReference type="Proteomes" id="UP000184330"/>
    </source>
</evidence>
<feature type="compositionally biased region" description="Polar residues" evidence="7">
    <location>
        <begin position="1"/>
        <end position="20"/>
    </location>
</feature>
<dbReference type="Gene3D" id="4.10.240.10">
    <property type="entry name" value="Zn(2)-C6 fungal-type DNA-binding domain"/>
    <property type="match status" value="1"/>
</dbReference>
<name>A0A1L7WUR6_9HELO</name>
<dbReference type="Proteomes" id="UP000184330">
    <property type="component" value="Unassembled WGS sequence"/>
</dbReference>
<keyword evidence="4" id="KW-0804">Transcription</keyword>
<dbReference type="PANTHER" id="PTHR47660:SF7">
    <property type="entry name" value="TRANSCRIPTION FACTOR WITH C2H2 AND ZN(2)-CYS(6) DNA BINDING DOMAIN (EUROFUNG)"/>
    <property type="match status" value="1"/>
</dbReference>
<dbReference type="CDD" id="cd12148">
    <property type="entry name" value="fungal_TF_MHR"/>
    <property type="match status" value="1"/>
</dbReference>
<accession>A0A1L7WUR6</accession>
<dbReference type="InterPro" id="IPR007219">
    <property type="entry name" value="XnlR_reg_dom"/>
</dbReference>
<dbReference type="Gene3D" id="3.30.160.60">
    <property type="entry name" value="Classic Zinc Finger"/>
    <property type="match status" value="1"/>
</dbReference>
<evidence type="ECO:0000256" key="4">
    <source>
        <dbReference type="ARBA" id="ARBA00023163"/>
    </source>
</evidence>
<evidence type="ECO:0000256" key="1">
    <source>
        <dbReference type="ARBA" id="ARBA00022723"/>
    </source>
</evidence>
<reference evidence="10 11" key="1">
    <citation type="submission" date="2016-03" db="EMBL/GenBank/DDBJ databases">
        <authorList>
            <person name="Ploux O."/>
        </authorList>
    </citation>
    <scope>NUCLEOTIDE SEQUENCE [LARGE SCALE GENOMIC DNA]</scope>
    <source>
        <strain evidence="10 11">UAMH 11012</strain>
    </source>
</reference>
<dbReference type="AlphaFoldDB" id="A0A1L7WUR6"/>
<dbReference type="GO" id="GO:0000981">
    <property type="term" value="F:DNA-binding transcription factor activity, RNA polymerase II-specific"/>
    <property type="evidence" value="ECO:0007669"/>
    <property type="project" value="InterPro"/>
</dbReference>
<dbReference type="SMART" id="SM00066">
    <property type="entry name" value="GAL4"/>
    <property type="match status" value="1"/>
</dbReference>
<keyword evidence="3" id="KW-0805">Transcription regulation</keyword>
<dbReference type="SUPFAM" id="SSF57701">
    <property type="entry name" value="Zn2/Cys6 DNA-binding domain"/>
    <property type="match status" value="1"/>
</dbReference>
<dbReference type="PANTHER" id="PTHR47660">
    <property type="entry name" value="TRANSCRIPTION FACTOR WITH C2H2 AND ZN(2)-CYS(6) DNA BINDING DOMAIN (EUROFUNG)-RELATED-RELATED"/>
    <property type="match status" value="1"/>
</dbReference>
<evidence type="ECO:0000256" key="3">
    <source>
        <dbReference type="ARBA" id="ARBA00023015"/>
    </source>
</evidence>
<keyword evidence="2" id="KW-0862">Zinc</keyword>